<evidence type="ECO:0000313" key="2">
    <source>
        <dbReference type="EMBL" id="RFB06234.1"/>
    </source>
</evidence>
<sequence>MSEARLPFNETAKPKKKRPAPLSLRVTEEERALLKELAGRRSVNAYIRDKVFADKASPRRSYRMPRPDEAAIGQALARLGQSRLSSNLNQIAKAANLGTLPVTSELANDLAAACADIRIMRKELIAALGLKAQN</sequence>
<proteinExistence type="predicted"/>
<name>A0A371RLA2_9PROT</name>
<protein>
    <submittedName>
        <fullName evidence="2">Plasmid mobilization relaxosome protein MobC</fullName>
    </submittedName>
</protein>
<dbReference type="Proteomes" id="UP000264589">
    <property type="component" value="Unassembled WGS sequence"/>
</dbReference>
<evidence type="ECO:0000313" key="3">
    <source>
        <dbReference type="Proteomes" id="UP000264589"/>
    </source>
</evidence>
<dbReference type="InParanoid" id="A0A371RLA2"/>
<dbReference type="InterPro" id="IPR053842">
    <property type="entry name" value="NikA-like"/>
</dbReference>
<gene>
    <name evidence="2" type="primary">mobC</name>
    <name evidence="2" type="ORF">DX908_13740</name>
</gene>
<organism evidence="2 3">
    <name type="scientific">Parvularcula marina</name>
    <dbReference type="NCBI Taxonomy" id="2292771"/>
    <lineage>
        <taxon>Bacteria</taxon>
        <taxon>Pseudomonadati</taxon>
        <taxon>Pseudomonadota</taxon>
        <taxon>Alphaproteobacteria</taxon>
        <taxon>Parvularculales</taxon>
        <taxon>Parvularculaceae</taxon>
        <taxon>Parvularcula</taxon>
    </lineage>
</organism>
<dbReference type="Pfam" id="PF21983">
    <property type="entry name" value="NikA-like"/>
    <property type="match status" value="1"/>
</dbReference>
<keyword evidence="3" id="KW-1185">Reference proteome</keyword>
<reference evidence="2 3" key="1">
    <citation type="submission" date="2018-08" db="EMBL/GenBank/DDBJ databases">
        <title>Parvularcula sp. SM1705, isolated from surface water of the South Sea China.</title>
        <authorList>
            <person name="Sun L."/>
        </authorList>
    </citation>
    <scope>NUCLEOTIDE SEQUENCE [LARGE SCALE GENOMIC DNA]</scope>
    <source>
        <strain evidence="2 3">SM1705</strain>
    </source>
</reference>
<dbReference type="EMBL" id="QUQO01000001">
    <property type="protein sequence ID" value="RFB06234.1"/>
    <property type="molecule type" value="Genomic_DNA"/>
</dbReference>
<feature type="region of interest" description="Disordered" evidence="1">
    <location>
        <begin position="1"/>
        <end position="22"/>
    </location>
</feature>
<dbReference type="RefSeq" id="WP_116392868.1">
    <property type="nucleotide sequence ID" value="NZ_QUQO01000001.1"/>
</dbReference>
<dbReference type="AlphaFoldDB" id="A0A371RLA2"/>
<accession>A0A371RLA2</accession>
<evidence type="ECO:0000256" key="1">
    <source>
        <dbReference type="SAM" id="MobiDB-lite"/>
    </source>
</evidence>
<comment type="caution">
    <text evidence="2">The sequence shown here is derived from an EMBL/GenBank/DDBJ whole genome shotgun (WGS) entry which is preliminary data.</text>
</comment>
<dbReference type="OrthoDB" id="8548224at2"/>